<dbReference type="EMBL" id="JACSQG010000003">
    <property type="protein sequence ID" value="MBD7977335.1"/>
    <property type="molecule type" value="Genomic_DNA"/>
</dbReference>
<dbReference type="RefSeq" id="WP_251836099.1">
    <property type="nucleotide sequence ID" value="NZ_JACSQG010000003.1"/>
</dbReference>
<feature type="coiled-coil region" evidence="1">
    <location>
        <begin position="299"/>
        <end position="330"/>
    </location>
</feature>
<dbReference type="Proteomes" id="UP000611945">
    <property type="component" value="Unassembled WGS sequence"/>
</dbReference>
<protein>
    <submittedName>
        <fullName evidence="2">Chromosome partitioning protein ParA</fullName>
    </submittedName>
</protein>
<comment type="caution">
    <text evidence="2">The sequence shown here is derived from an EMBL/GenBank/DDBJ whole genome shotgun (WGS) entry which is preliminary data.</text>
</comment>
<evidence type="ECO:0000256" key="1">
    <source>
        <dbReference type="SAM" id="Coils"/>
    </source>
</evidence>
<proteinExistence type="predicted"/>
<evidence type="ECO:0000313" key="3">
    <source>
        <dbReference type="Proteomes" id="UP000611945"/>
    </source>
</evidence>
<keyword evidence="1" id="KW-0175">Coiled coil</keyword>
<sequence length="431" mass="49164">MKPQHKPQMVEAVMFFNHRGICKEMLFPEFEAVLDRVVHLKDFADQQVRVVFILIDPRLHIRAAVFFLIDFDTHGNADTGWNMPLRHIADHAGRGPDLGGGPIRLACRSQCPVSWHQMHMWDPNLKPGQSDLVLLRDAVRRNNLGLLAEEPQLASVAGHDAVKTVDFEHRQRTAQLIRQQRLRLNSLARQHEEELARLRLAGEQQQILLRQEADDLQQALAQQEQLNASLKQRLHSQADGFQKAREELSRQLRLLETHDRSEAEVLRGQFEVELQARIAAAVAEHKEQLSILEVELGYRNELDNQMQDEIDRLTRERDQLAGQGDQLQRLAKLGVMFVAYHPGAGHLTISAQDITRYQQDPQAYVAAKCFVSADHYRDWLEHYQNPACSGTLTSGERCGMPVDRVDTPSRFVRGESNCCSRHKASACTRTS</sequence>
<name>A0ABR8TNI4_9PSED</name>
<evidence type="ECO:0000313" key="2">
    <source>
        <dbReference type="EMBL" id="MBD7977335.1"/>
    </source>
</evidence>
<keyword evidence="3" id="KW-1185">Reference proteome</keyword>
<feature type="coiled-coil region" evidence="1">
    <location>
        <begin position="181"/>
        <end position="258"/>
    </location>
</feature>
<organism evidence="2 3">
    <name type="scientific">Serpens gallinarum</name>
    <dbReference type="NCBI Taxonomy" id="2763075"/>
    <lineage>
        <taxon>Bacteria</taxon>
        <taxon>Pseudomonadati</taxon>
        <taxon>Pseudomonadota</taxon>
        <taxon>Gammaproteobacteria</taxon>
        <taxon>Pseudomonadales</taxon>
        <taxon>Pseudomonadaceae</taxon>
        <taxon>Pseudomonas</taxon>
    </lineage>
</organism>
<accession>A0ABR8TNI4</accession>
<gene>
    <name evidence="2" type="ORF">H9642_09025</name>
</gene>
<reference evidence="2 3" key="1">
    <citation type="submission" date="2020-08" db="EMBL/GenBank/DDBJ databases">
        <title>A Genomic Blueprint of the Chicken Gut Microbiome.</title>
        <authorList>
            <person name="Gilroy R."/>
            <person name="Ravi A."/>
            <person name="Getino M."/>
            <person name="Pursley I."/>
            <person name="Horton D.L."/>
            <person name="Alikhan N.-F."/>
            <person name="Baker D."/>
            <person name="Gharbi K."/>
            <person name="Hall N."/>
            <person name="Watson M."/>
            <person name="Adriaenssens E.M."/>
            <person name="Foster-Nyarko E."/>
            <person name="Jarju S."/>
            <person name="Secka A."/>
            <person name="Antonio M."/>
            <person name="Oren A."/>
            <person name="Chaudhuri R."/>
            <person name="La Ragione R.M."/>
            <person name="Hildebrand F."/>
            <person name="Pallen M.J."/>
        </authorList>
    </citation>
    <scope>NUCLEOTIDE SEQUENCE [LARGE SCALE GENOMIC DNA]</scope>
    <source>
        <strain evidence="2 3">Sa2CUA2</strain>
    </source>
</reference>